<dbReference type="CDD" id="cd22385">
    <property type="entry name" value="KH-I_KHDC4_rpt1"/>
    <property type="match status" value="1"/>
</dbReference>
<feature type="compositionally biased region" description="Basic and acidic residues" evidence="6">
    <location>
        <begin position="766"/>
        <end position="776"/>
    </location>
</feature>
<dbReference type="Pfam" id="PF23469">
    <property type="entry name" value="KH_12"/>
    <property type="match status" value="1"/>
</dbReference>
<dbReference type="InterPro" id="IPR004087">
    <property type="entry name" value="KH_dom"/>
</dbReference>
<dbReference type="InterPro" id="IPR031121">
    <property type="entry name" value="RIK/BLOM7"/>
</dbReference>
<reference evidence="8" key="2">
    <citation type="journal article" date="2023" name="Commun. Biol.">
        <title>Intrasexual cuticular hydrocarbon dimorphism in a wasp sheds light on hydrocarbon biosynthesis genes in Hymenoptera.</title>
        <authorList>
            <person name="Moris V.C."/>
            <person name="Podsiadlowski L."/>
            <person name="Martin S."/>
            <person name="Oeyen J.P."/>
            <person name="Donath A."/>
            <person name="Petersen M."/>
            <person name="Wilbrandt J."/>
            <person name="Misof B."/>
            <person name="Liedtke D."/>
            <person name="Thamm M."/>
            <person name="Scheiner R."/>
            <person name="Schmitt T."/>
            <person name="Niehuis O."/>
        </authorList>
    </citation>
    <scope>NUCLEOTIDE SEQUENCE</scope>
    <source>
        <strain evidence="8">GBR_01_08_01A</strain>
    </source>
</reference>
<evidence type="ECO:0000256" key="1">
    <source>
        <dbReference type="ARBA" id="ARBA00006093"/>
    </source>
</evidence>
<dbReference type="PANTHER" id="PTHR15744">
    <property type="entry name" value="BLOM7"/>
    <property type="match status" value="1"/>
</dbReference>
<dbReference type="Pfam" id="PF22675">
    <property type="entry name" value="KH-I_KHDC4-BBP"/>
    <property type="match status" value="1"/>
</dbReference>
<dbReference type="CDD" id="cd22386">
    <property type="entry name" value="KH-I_KHDC4_rpt2"/>
    <property type="match status" value="1"/>
</dbReference>
<dbReference type="InterPro" id="IPR055256">
    <property type="entry name" value="KH_1_KHDC4/BBP-like"/>
</dbReference>
<feature type="compositionally biased region" description="Pro residues" evidence="6">
    <location>
        <begin position="575"/>
        <end position="589"/>
    </location>
</feature>
<dbReference type="InterPro" id="IPR047890">
    <property type="entry name" value="KHDC4_KH-I_first"/>
</dbReference>
<keyword evidence="5" id="KW-0694">RNA-binding</keyword>
<evidence type="ECO:0000256" key="2">
    <source>
        <dbReference type="ARBA" id="ARBA00017795"/>
    </source>
</evidence>
<gene>
    <name evidence="8" type="ORF">KPH14_006438</name>
</gene>
<comment type="function">
    <text evidence="4">RNA-binding protein involved in pre-mRNA splicing. Interacts with the PRP19C/Prp19 complex/NTC/Nineteen complex which is part of the spliceosome. Involved in regulating splice site selection. Binds preferentially RNA with A/C rich sequences and poly-C stretches.</text>
</comment>
<evidence type="ECO:0000259" key="7">
    <source>
        <dbReference type="SMART" id="SM00322"/>
    </source>
</evidence>
<dbReference type="GO" id="GO:0005634">
    <property type="term" value="C:nucleus"/>
    <property type="evidence" value="ECO:0007669"/>
    <property type="project" value="InterPro"/>
</dbReference>
<evidence type="ECO:0000256" key="5">
    <source>
        <dbReference type="PROSITE-ProRule" id="PRU00117"/>
    </source>
</evidence>
<dbReference type="PROSITE" id="PS50084">
    <property type="entry name" value="KH_TYPE_1"/>
    <property type="match status" value="1"/>
</dbReference>
<feature type="region of interest" description="Disordered" evidence="6">
    <location>
        <begin position="306"/>
        <end position="330"/>
    </location>
</feature>
<dbReference type="Gene3D" id="3.30.1370.10">
    <property type="entry name" value="K Homology domain, type 1"/>
    <property type="match status" value="2"/>
</dbReference>
<dbReference type="Proteomes" id="UP001258017">
    <property type="component" value="Unassembled WGS sequence"/>
</dbReference>
<dbReference type="InterPro" id="IPR056149">
    <property type="entry name" value="PRP5/DDX46/KHDC4_KH"/>
</dbReference>
<evidence type="ECO:0000313" key="8">
    <source>
        <dbReference type="EMBL" id="KAK2583977.1"/>
    </source>
</evidence>
<dbReference type="InterPro" id="IPR036612">
    <property type="entry name" value="KH_dom_type_1_sf"/>
</dbReference>
<evidence type="ECO:0000313" key="9">
    <source>
        <dbReference type="Proteomes" id="UP001258017"/>
    </source>
</evidence>
<dbReference type="AlphaFoldDB" id="A0AAD9RQE4"/>
<dbReference type="SMART" id="SM00322">
    <property type="entry name" value="KH"/>
    <property type="match status" value="1"/>
</dbReference>
<sequence>MAKEKIRNSDSGNKITFKSGETYTYEFEINETPPSARTLLTKGYIQDEINSFSGATVSTRGRFMTEQEKLRCPNERALYLYIQGHTKHNVDLAIQKINEIIKTEHQSSLNRPSRFTNAPPPLMSLHSGITSVEKICVGIENAPQGFDLRGRIIGVGGANLLYIRGETGANVTLRGRGSQFIDPVLGAESPEPLHLHIEHPKPEALQNAKQLAINLIQTMQSELQTYIQQQPPPVQSQQVIEQQQIQQSQFQTMNIGTLGQPNVVTIQHQDIIQHPQSNVVTLPATILTATVAGGPGPGVTVPPPGVHIPPHSGPLVPPTQPQEIQTFMPPPPVGQVQLIGPPSTVSQVQYQIHPGQPLQIQGIQPGSQASPQPVAQMYVMSQPPPQSPAQQNFISSASVPVSGAVSYVYTQPSVQRPVTPSQGMIETVNVNLQQPPPATPLNITQQPPPPLLHLHFPPPNFPPNQPPPPVPQTYQIQYQQVQAPVSQSQAQFVLQPGEHIVPPQIQQNHEQPQAVAQHMIPPQFEGHPPQFHLQVPPPSTQTFLVPNAQSPQHSHQPPLPQGGEMQHQQDDQGPLPQPVPPPQIVPPPSVAQMQNSMNVLTSVPPPTQAPPPPQNAPWLYQTQQPQQMPQSQGQLQVQMPPANMPLHNAPPPQIQAQIQYHTPHMQYQNGHMPAQVHYTVQAPQHHPFEQKPDSPEQQKPHGLKRRFSDIEGNQEPPPYQCGPLPAQRHGTGEGERQQQVLHGPSPAGAGLPHGDRNKLLMPPPHPGEKRNMDHKYTGLNPGNEQALMAESGGVNHGNGPPLPPPPPPQAPWQSYHIRAPLGRPPPMPREEHHALCPPNLPPTNMPPPQIRPRGHLEGNRSPIQNAMLDHPLNIEYNQIPPHIAKPPPYNSHPLMQSICNPPPPPPPHQQQRPQHPAQAMPPHYQVPISQAYQPPTSCPPWMN</sequence>
<evidence type="ECO:0000256" key="4">
    <source>
        <dbReference type="ARBA" id="ARBA00045732"/>
    </source>
</evidence>
<dbReference type="FunFam" id="3.30.1370.10:FF:000037">
    <property type="entry name" value="KH domain protein"/>
    <property type="match status" value="1"/>
</dbReference>
<dbReference type="EMBL" id="JAIFRP010000026">
    <property type="protein sequence ID" value="KAK2583977.1"/>
    <property type="molecule type" value="Genomic_DNA"/>
</dbReference>
<feature type="compositionally biased region" description="Low complexity" evidence="6">
    <location>
        <begin position="909"/>
        <end position="923"/>
    </location>
</feature>
<dbReference type="InterPro" id="IPR047889">
    <property type="entry name" value="KHDC4_KH-I_second"/>
</dbReference>
<reference evidence="8" key="1">
    <citation type="submission" date="2021-08" db="EMBL/GenBank/DDBJ databases">
        <authorList>
            <person name="Misof B."/>
            <person name="Oliver O."/>
            <person name="Podsiadlowski L."/>
            <person name="Donath A."/>
            <person name="Peters R."/>
            <person name="Mayer C."/>
            <person name="Rust J."/>
            <person name="Gunkel S."/>
            <person name="Lesny P."/>
            <person name="Martin S."/>
            <person name="Oeyen J.P."/>
            <person name="Petersen M."/>
            <person name="Panagiotis P."/>
            <person name="Wilbrandt J."/>
            <person name="Tanja T."/>
        </authorList>
    </citation>
    <scope>NUCLEOTIDE SEQUENCE</scope>
    <source>
        <strain evidence="8">GBR_01_08_01A</strain>
        <tissue evidence="8">Thorax + abdomen</tissue>
    </source>
</reference>
<protein>
    <recommendedName>
        <fullName evidence="2">KH homology domain-containing protein 4</fullName>
    </recommendedName>
    <alternativeName>
        <fullName evidence="3">Brings lots of money 7</fullName>
    </alternativeName>
</protein>
<feature type="compositionally biased region" description="Pro residues" evidence="6">
    <location>
        <begin position="306"/>
        <end position="320"/>
    </location>
</feature>
<feature type="compositionally biased region" description="Pro residues" evidence="6">
    <location>
        <begin position="603"/>
        <end position="615"/>
    </location>
</feature>
<dbReference type="GO" id="GO:0003723">
    <property type="term" value="F:RNA binding"/>
    <property type="evidence" value="ECO:0007669"/>
    <property type="project" value="UniProtKB-UniRule"/>
</dbReference>
<organism evidence="8 9">
    <name type="scientific">Odynerus spinipes</name>
    <dbReference type="NCBI Taxonomy" id="1348599"/>
    <lineage>
        <taxon>Eukaryota</taxon>
        <taxon>Metazoa</taxon>
        <taxon>Ecdysozoa</taxon>
        <taxon>Arthropoda</taxon>
        <taxon>Hexapoda</taxon>
        <taxon>Insecta</taxon>
        <taxon>Pterygota</taxon>
        <taxon>Neoptera</taxon>
        <taxon>Endopterygota</taxon>
        <taxon>Hymenoptera</taxon>
        <taxon>Apocrita</taxon>
        <taxon>Aculeata</taxon>
        <taxon>Vespoidea</taxon>
        <taxon>Vespidae</taxon>
        <taxon>Eumeninae</taxon>
        <taxon>Odynerus</taxon>
    </lineage>
</organism>
<dbReference type="SUPFAM" id="SSF54791">
    <property type="entry name" value="Eukaryotic type KH-domain (KH-domain type I)"/>
    <property type="match status" value="2"/>
</dbReference>
<feature type="region of interest" description="Disordered" evidence="6">
    <location>
        <begin position="708"/>
        <end position="776"/>
    </location>
</feature>
<dbReference type="PANTHER" id="PTHR15744:SF0">
    <property type="entry name" value="KH HOMOLOGY DOMAIN-CONTAINING PROTEIN 4"/>
    <property type="match status" value="1"/>
</dbReference>
<comment type="similarity">
    <text evidence="1">Belongs to the KHDC4 family.</text>
</comment>
<name>A0AAD9RQE4_9HYME</name>
<feature type="region of interest" description="Disordered" evidence="6">
    <location>
        <begin position="521"/>
        <end position="629"/>
    </location>
</feature>
<feature type="domain" description="K Homology" evidence="7">
    <location>
        <begin position="131"/>
        <end position="217"/>
    </location>
</feature>
<keyword evidence="9" id="KW-1185">Reference proteome</keyword>
<evidence type="ECO:0000256" key="6">
    <source>
        <dbReference type="SAM" id="MobiDB-lite"/>
    </source>
</evidence>
<evidence type="ECO:0000256" key="3">
    <source>
        <dbReference type="ARBA" id="ARBA00030267"/>
    </source>
</evidence>
<feature type="region of interest" description="Disordered" evidence="6">
    <location>
        <begin position="884"/>
        <end position="943"/>
    </location>
</feature>
<feature type="compositionally biased region" description="Polar residues" evidence="6">
    <location>
        <begin position="591"/>
        <end position="601"/>
    </location>
</feature>
<comment type="caution">
    <text evidence="8">The sequence shown here is derived from an EMBL/GenBank/DDBJ whole genome shotgun (WGS) entry which is preliminary data.</text>
</comment>
<proteinExistence type="inferred from homology"/>
<accession>A0AAD9RQE4</accession>